<evidence type="ECO:0000313" key="9">
    <source>
        <dbReference type="EMBL" id="SHK64959.1"/>
    </source>
</evidence>
<dbReference type="InterPro" id="IPR036259">
    <property type="entry name" value="MFS_trans_sf"/>
</dbReference>
<feature type="transmembrane region" description="Helical" evidence="7">
    <location>
        <begin position="162"/>
        <end position="183"/>
    </location>
</feature>
<comment type="subcellular location">
    <subcellularLocation>
        <location evidence="1">Cell membrane</location>
        <topology evidence="1">Multi-pass membrane protein</topology>
    </subcellularLocation>
</comment>
<dbReference type="Pfam" id="PF07690">
    <property type="entry name" value="MFS_1"/>
    <property type="match status" value="1"/>
</dbReference>
<feature type="transmembrane region" description="Helical" evidence="7">
    <location>
        <begin position="101"/>
        <end position="124"/>
    </location>
</feature>
<feature type="transmembrane region" description="Helical" evidence="7">
    <location>
        <begin position="296"/>
        <end position="319"/>
    </location>
</feature>
<feature type="transmembrane region" description="Helical" evidence="7">
    <location>
        <begin position="77"/>
        <end position="95"/>
    </location>
</feature>
<evidence type="ECO:0000313" key="10">
    <source>
        <dbReference type="Proteomes" id="UP000184263"/>
    </source>
</evidence>
<evidence type="ECO:0000256" key="4">
    <source>
        <dbReference type="ARBA" id="ARBA00022692"/>
    </source>
</evidence>
<protein>
    <submittedName>
        <fullName evidence="9">Predicted arabinose efflux permease, MFS family</fullName>
    </submittedName>
</protein>
<dbReference type="PANTHER" id="PTHR23514">
    <property type="entry name" value="BYPASS OF STOP CODON PROTEIN 6"/>
    <property type="match status" value="1"/>
</dbReference>
<feature type="transmembrane region" description="Helical" evidence="7">
    <location>
        <begin position="243"/>
        <end position="265"/>
    </location>
</feature>
<dbReference type="InterPro" id="IPR011701">
    <property type="entry name" value="MFS"/>
</dbReference>
<keyword evidence="6 7" id="KW-0472">Membrane</keyword>
<name>A0A1M6U716_SELRU</name>
<feature type="transmembrane region" description="Helical" evidence="7">
    <location>
        <begin position="136"/>
        <end position="156"/>
    </location>
</feature>
<feature type="transmembrane region" description="Helical" evidence="7">
    <location>
        <begin position="50"/>
        <end position="70"/>
    </location>
</feature>
<dbReference type="PROSITE" id="PS50850">
    <property type="entry name" value="MFS"/>
    <property type="match status" value="1"/>
</dbReference>
<evidence type="ECO:0000256" key="2">
    <source>
        <dbReference type="ARBA" id="ARBA00008335"/>
    </source>
</evidence>
<feature type="domain" description="Major facilitator superfamily (MFS) profile" evidence="8">
    <location>
        <begin position="12"/>
        <end position="383"/>
    </location>
</feature>
<evidence type="ECO:0000256" key="1">
    <source>
        <dbReference type="ARBA" id="ARBA00004651"/>
    </source>
</evidence>
<dbReference type="GO" id="GO:0005886">
    <property type="term" value="C:plasma membrane"/>
    <property type="evidence" value="ECO:0007669"/>
    <property type="project" value="UniProtKB-SubCell"/>
</dbReference>
<evidence type="ECO:0000256" key="6">
    <source>
        <dbReference type="ARBA" id="ARBA00023136"/>
    </source>
</evidence>
<evidence type="ECO:0000256" key="3">
    <source>
        <dbReference type="ARBA" id="ARBA00022448"/>
    </source>
</evidence>
<dbReference type="EMBL" id="FRBC01000011">
    <property type="protein sequence ID" value="SHK64959.1"/>
    <property type="molecule type" value="Genomic_DNA"/>
</dbReference>
<comment type="similarity">
    <text evidence="2">Belongs to the major facilitator superfamily.</text>
</comment>
<feature type="transmembrane region" description="Helical" evidence="7">
    <location>
        <begin position="204"/>
        <end position="223"/>
    </location>
</feature>
<feature type="transmembrane region" description="Helical" evidence="7">
    <location>
        <begin position="357"/>
        <end position="378"/>
    </location>
</feature>
<evidence type="ECO:0000259" key="8">
    <source>
        <dbReference type="PROSITE" id="PS50850"/>
    </source>
</evidence>
<dbReference type="Gene3D" id="1.20.1250.20">
    <property type="entry name" value="MFS general substrate transporter like domains"/>
    <property type="match status" value="2"/>
</dbReference>
<reference evidence="9 10" key="1">
    <citation type="submission" date="2016-11" db="EMBL/GenBank/DDBJ databases">
        <authorList>
            <person name="Jaros S."/>
            <person name="Januszkiewicz K."/>
            <person name="Wedrychowicz H."/>
        </authorList>
    </citation>
    <scope>NUCLEOTIDE SEQUENCE [LARGE SCALE GENOMIC DNA]</scope>
    <source>
        <strain evidence="9 10">HD4</strain>
    </source>
</reference>
<organism evidence="9 10">
    <name type="scientific">Selenomonas ruminantium</name>
    <dbReference type="NCBI Taxonomy" id="971"/>
    <lineage>
        <taxon>Bacteria</taxon>
        <taxon>Bacillati</taxon>
        <taxon>Bacillota</taxon>
        <taxon>Negativicutes</taxon>
        <taxon>Selenomonadales</taxon>
        <taxon>Selenomonadaceae</taxon>
        <taxon>Selenomonas</taxon>
    </lineage>
</organism>
<feature type="transmembrane region" description="Helical" evidence="7">
    <location>
        <begin position="331"/>
        <end position="351"/>
    </location>
</feature>
<dbReference type="SUPFAM" id="SSF103473">
    <property type="entry name" value="MFS general substrate transporter"/>
    <property type="match status" value="1"/>
</dbReference>
<dbReference type="GO" id="GO:0022857">
    <property type="term" value="F:transmembrane transporter activity"/>
    <property type="evidence" value="ECO:0007669"/>
    <property type="project" value="InterPro"/>
</dbReference>
<dbReference type="InterPro" id="IPR051788">
    <property type="entry name" value="MFS_Transporter"/>
</dbReference>
<dbReference type="Proteomes" id="UP000184263">
    <property type="component" value="Unassembled WGS sequence"/>
</dbReference>
<proteinExistence type="inferred from homology"/>
<dbReference type="RefSeq" id="WP_073089413.1">
    <property type="nucleotide sequence ID" value="NZ_FRBC01000011.1"/>
</dbReference>
<keyword evidence="5 7" id="KW-1133">Transmembrane helix</keyword>
<dbReference type="PANTHER" id="PTHR23514:SF3">
    <property type="entry name" value="BYPASS OF STOP CODON PROTEIN 6"/>
    <property type="match status" value="1"/>
</dbReference>
<dbReference type="AlphaFoldDB" id="A0A1M6U716"/>
<keyword evidence="3" id="KW-0813">Transport</keyword>
<gene>
    <name evidence="9" type="ORF">SAMN05216582_1113</name>
</gene>
<dbReference type="InterPro" id="IPR020846">
    <property type="entry name" value="MFS_dom"/>
</dbReference>
<dbReference type="OrthoDB" id="2018929at2"/>
<evidence type="ECO:0000256" key="7">
    <source>
        <dbReference type="SAM" id="Phobius"/>
    </source>
</evidence>
<sequence>MERMGFWAKNDLSVLFLLSIFMNGFETGGYQASLLYVGQEFDLSIGQQGLLAAVELFATMIAPLLLGALADKIGKQIMLVIFTACRVISAGVILLATNSLIFAVGIFILGFACSIVQYVAIAGMQDAYPLTRNRRMGYITAMFALGAVIAPLVVGFSLETPWGWRAFFALSALIFLALTVGLAKTSFAPREEASPAELAKAEGGIYYKGTALLCIIMFIYVGVENGLCFFLNSFMQDTMNSSRGYLALSLFWLAMIPSRFLCGFLADYRSRLIYIAPLGAALTLALLAVLTQEWLAFVVVFVCGFFCGGVYPNVLTYVADFAGGRTATVTAAITVATGVGATVISASFGYLHEHVGFSGAFLVLAALLGVDIFVAAMVPRLRREQIKC</sequence>
<feature type="transmembrane region" description="Helical" evidence="7">
    <location>
        <begin position="12"/>
        <end position="30"/>
    </location>
</feature>
<accession>A0A1M6U716</accession>
<evidence type="ECO:0000256" key="5">
    <source>
        <dbReference type="ARBA" id="ARBA00022989"/>
    </source>
</evidence>
<feature type="transmembrane region" description="Helical" evidence="7">
    <location>
        <begin position="272"/>
        <end position="290"/>
    </location>
</feature>
<keyword evidence="4 7" id="KW-0812">Transmembrane</keyword>